<evidence type="ECO:0000259" key="13">
    <source>
        <dbReference type="PROSITE" id="PS50105"/>
    </source>
</evidence>
<dbReference type="GO" id="GO:0048678">
    <property type="term" value="P:response to axon injury"/>
    <property type="evidence" value="ECO:0007669"/>
    <property type="project" value="InterPro"/>
</dbReference>
<dbReference type="GO" id="GO:0045087">
    <property type="term" value="P:innate immune response"/>
    <property type="evidence" value="ECO:0007669"/>
    <property type="project" value="UniProtKB-KW"/>
</dbReference>
<evidence type="ECO:0000256" key="8">
    <source>
        <dbReference type="ARBA" id="ARBA00022859"/>
    </source>
</evidence>
<keyword evidence="7" id="KW-0378">Hydrolase</keyword>
<evidence type="ECO:0000256" key="2">
    <source>
        <dbReference type="ARBA" id="ARBA00008291"/>
    </source>
</evidence>
<dbReference type="SMART" id="SM00454">
    <property type="entry name" value="SAM"/>
    <property type="match status" value="2"/>
</dbReference>
<comment type="subcellular location">
    <subcellularLocation>
        <location evidence="1">Cytoplasm</location>
    </subcellularLocation>
</comment>
<dbReference type="GO" id="GO:0030425">
    <property type="term" value="C:dendrite"/>
    <property type="evidence" value="ECO:0007669"/>
    <property type="project" value="TreeGrafter"/>
</dbReference>
<dbReference type="FunFam" id="1.10.150.50:FF:000043">
    <property type="entry name" value="Sterile alpha and TIR motif-containing 1"/>
    <property type="match status" value="1"/>
</dbReference>
<dbReference type="GO" id="GO:0005737">
    <property type="term" value="C:cytoplasm"/>
    <property type="evidence" value="ECO:0007669"/>
    <property type="project" value="UniProtKB-SubCell"/>
</dbReference>
<evidence type="ECO:0000256" key="11">
    <source>
        <dbReference type="SAM" id="MobiDB-lite"/>
    </source>
</evidence>
<dbReference type="EMBL" id="KB297895">
    <property type="protein sequence ID" value="ELU09828.1"/>
    <property type="molecule type" value="Genomic_DNA"/>
</dbReference>
<feature type="region of interest" description="Disordered" evidence="11">
    <location>
        <begin position="629"/>
        <end position="694"/>
    </location>
</feature>
<evidence type="ECO:0000256" key="5">
    <source>
        <dbReference type="ARBA" id="ARBA00022588"/>
    </source>
</evidence>
<accession>R7UUH6</accession>
<comment type="catalytic activity">
    <reaction evidence="10">
        <text>NAD(+) + H2O = ADP-D-ribose + nicotinamide + H(+)</text>
        <dbReference type="Rhea" id="RHEA:16301"/>
        <dbReference type="ChEBI" id="CHEBI:15377"/>
        <dbReference type="ChEBI" id="CHEBI:15378"/>
        <dbReference type="ChEBI" id="CHEBI:17154"/>
        <dbReference type="ChEBI" id="CHEBI:57540"/>
        <dbReference type="ChEBI" id="CHEBI:57967"/>
        <dbReference type="EC" id="3.2.2.6"/>
    </reaction>
    <physiologicalReaction direction="left-to-right" evidence="10">
        <dbReference type="Rhea" id="RHEA:16302"/>
    </physiologicalReaction>
</comment>
<reference evidence="16" key="1">
    <citation type="submission" date="2012-12" db="EMBL/GenBank/DDBJ databases">
        <authorList>
            <person name="Hellsten U."/>
            <person name="Grimwood J."/>
            <person name="Chapman J.A."/>
            <person name="Shapiro H."/>
            <person name="Aerts A."/>
            <person name="Otillar R.P."/>
            <person name="Terry A.Y."/>
            <person name="Boore J.L."/>
            <person name="Simakov O."/>
            <person name="Marletaz F."/>
            <person name="Cho S.-J."/>
            <person name="Edsinger-Gonzales E."/>
            <person name="Havlak P."/>
            <person name="Kuo D.-H."/>
            <person name="Larsson T."/>
            <person name="Lv J."/>
            <person name="Arendt D."/>
            <person name="Savage R."/>
            <person name="Osoegawa K."/>
            <person name="de Jong P."/>
            <person name="Lindberg D.R."/>
            <person name="Seaver E.C."/>
            <person name="Weisblat D.A."/>
            <person name="Putnam N.H."/>
            <person name="Grigoriev I.V."/>
            <person name="Rokhsar D.S."/>
        </authorList>
    </citation>
    <scope>NUCLEOTIDE SEQUENCE</scope>
    <source>
        <strain evidence="16">I ESC-2004</strain>
    </source>
</reference>
<dbReference type="PANTHER" id="PTHR22998:SF1">
    <property type="entry name" value="NAD(+) HYDROLASE SARM1"/>
    <property type="match status" value="1"/>
</dbReference>
<dbReference type="Gene3D" id="1.10.150.50">
    <property type="entry name" value="Transcription Factor, Ets-1"/>
    <property type="match status" value="2"/>
</dbReference>
<organism evidence="14">
    <name type="scientific">Capitella teleta</name>
    <name type="common">Polychaete worm</name>
    <dbReference type="NCBI Taxonomy" id="283909"/>
    <lineage>
        <taxon>Eukaryota</taxon>
        <taxon>Metazoa</taxon>
        <taxon>Spiralia</taxon>
        <taxon>Lophotrochozoa</taxon>
        <taxon>Annelida</taxon>
        <taxon>Polychaeta</taxon>
        <taxon>Sedentaria</taxon>
        <taxon>Scolecida</taxon>
        <taxon>Capitellidae</taxon>
        <taxon>Capitella</taxon>
    </lineage>
</organism>
<reference evidence="15" key="3">
    <citation type="submission" date="2015-06" db="UniProtKB">
        <authorList>
            <consortium name="EnsemblMetazoa"/>
        </authorList>
    </citation>
    <scope>IDENTIFICATION</scope>
</reference>
<dbReference type="Proteomes" id="UP000014760">
    <property type="component" value="Unassembled WGS sequence"/>
</dbReference>
<dbReference type="AlphaFoldDB" id="R7UUH6"/>
<feature type="compositionally biased region" description="Polar residues" evidence="11">
    <location>
        <begin position="666"/>
        <end position="681"/>
    </location>
</feature>
<dbReference type="InterPro" id="IPR011989">
    <property type="entry name" value="ARM-like"/>
</dbReference>
<evidence type="ECO:0000256" key="4">
    <source>
        <dbReference type="ARBA" id="ARBA00022490"/>
    </source>
</evidence>
<dbReference type="Gene3D" id="1.25.10.10">
    <property type="entry name" value="Leucine-rich Repeat Variant"/>
    <property type="match status" value="1"/>
</dbReference>
<dbReference type="SMART" id="SM00255">
    <property type="entry name" value="TIR"/>
    <property type="match status" value="1"/>
</dbReference>
<dbReference type="InterPro" id="IPR013761">
    <property type="entry name" value="SAM/pointed_sf"/>
</dbReference>
<dbReference type="SUPFAM" id="SSF48371">
    <property type="entry name" value="ARM repeat"/>
    <property type="match status" value="1"/>
</dbReference>
<dbReference type="InterPro" id="IPR039184">
    <property type="entry name" value="SARM1"/>
</dbReference>
<dbReference type="PROSITE" id="PS50105">
    <property type="entry name" value="SAM_DOMAIN"/>
    <property type="match status" value="1"/>
</dbReference>
<evidence type="ECO:0000313" key="15">
    <source>
        <dbReference type="EnsemblMetazoa" id="CapteP109588"/>
    </source>
</evidence>
<dbReference type="GO" id="GO:0003953">
    <property type="term" value="F:NAD+ nucleosidase activity"/>
    <property type="evidence" value="ECO:0007669"/>
    <property type="project" value="InterPro"/>
</dbReference>
<evidence type="ECO:0000256" key="3">
    <source>
        <dbReference type="ARBA" id="ARBA00011982"/>
    </source>
</evidence>
<dbReference type="EnsemblMetazoa" id="CapteT109588">
    <property type="protein sequence ID" value="CapteP109588"/>
    <property type="gene ID" value="CapteG109588"/>
</dbReference>
<evidence type="ECO:0000313" key="14">
    <source>
        <dbReference type="EMBL" id="ELU09828.1"/>
    </source>
</evidence>
<reference evidence="14 16" key="2">
    <citation type="journal article" date="2013" name="Nature">
        <title>Insights into bilaterian evolution from three spiralian genomes.</title>
        <authorList>
            <person name="Simakov O."/>
            <person name="Marletaz F."/>
            <person name="Cho S.J."/>
            <person name="Edsinger-Gonzales E."/>
            <person name="Havlak P."/>
            <person name="Hellsten U."/>
            <person name="Kuo D.H."/>
            <person name="Larsson T."/>
            <person name="Lv J."/>
            <person name="Arendt D."/>
            <person name="Savage R."/>
            <person name="Osoegawa K."/>
            <person name="de Jong P."/>
            <person name="Grimwood J."/>
            <person name="Chapman J.A."/>
            <person name="Shapiro H."/>
            <person name="Aerts A."/>
            <person name="Otillar R.P."/>
            <person name="Terry A.Y."/>
            <person name="Boore J.L."/>
            <person name="Grigoriev I.V."/>
            <person name="Lindberg D.R."/>
            <person name="Seaver E.C."/>
            <person name="Weisblat D.A."/>
            <person name="Putnam N.H."/>
            <person name="Rokhsar D.S."/>
        </authorList>
    </citation>
    <scope>NUCLEOTIDE SEQUENCE</scope>
    <source>
        <strain evidence="14 16">I ESC-2004</strain>
    </source>
</reference>
<dbReference type="GO" id="GO:0007165">
    <property type="term" value="P:signal transduction"/>
    <property type="evidence" value="ECO:0007669"/>
    <property type="project" value="InterPro"/>
</dbReference>
<gene>
    <name evidence="14" type="ORF">CAPTEDRAFT_109588</name>
</gene>
<dbReference type="CDD" id="cd09502">
    <property type="entry name" value="SAM_SARM1-like_repeat2"/>
    <property type="match status" value="1"/>
</dbReference>
<evidence type="ECO:0000256" key="6">
    <source>
        <dbReference type="ARBA" id="ARBA00022737"/>
    </source>
</evidence>
<evidence type="ECO:0000256" key="7">
    <source>
        <dbReference type="ARBA" id="ARBA00022801"/>
    </source>
</evidence>
<dbReference type="InterPro" id="IPR035897">
    <property type="entry name" value="Toll_tir_struct_dom_sf"/>
</dbReference>
<keyword evidence="16" id="KW-1185">Reference proteome</keyword>
<evidence type="ECO:0000256" key="1">
    <source>
        <dbReference type="ARBA" id="ARBA00004496"/>
    </source>
</evidence>
<keyword evidence="9" id="KW-0520">NAD</keyword>
<dbReference type="InterPro" id="IPR000157">
    <property type="entry name" value="TIR_dom"/>
</dbReference>
<evidence type="ECO:0000256" key="9">
    <source>
        <dbReference type="ARBA" id="ARBA00023027"/>
    </source>
</evidence>
<keyword evidence="4" id="KW-0963">Cytoplasm</keyword>
<keyword evidence="6" id="KW-0677">Repeat</keyword>
<dbReference type="PANTHER" id="PTHR22998">
    <property type="entry name" value="SARM1"/>
    <property type="match status" value="1"/>
</dbReference>
<keyword evidence="8" id="KW-0391">Immunity</keyword>
<comment type="similarity">
    <text evidence="2">Belongs to the SARM1 family.</text>
</comment>
<dbReference type="EMBL" id="AMQN01006223">
    <property type="status" value="NOT_ANNOTATED_CDS"/>
    <property type="molecule type" value="Genomic_DNA"/>
</dbReference>
<dbReference type="InterPro" id="IPR001660">
    <property type="entry name" value="SAM"/>
</dbReference>
<evidence type="ECO:0000256" key="10">
    <source>
        <dbReference type="ARBA" id="ARBA00047304"/>
    </source>
</evidence>
<dbReference type="EC" id="3.2.2.6" evidence="3"/>
<dbReference type="GO" id="GO:0061809">
    <property type="term" value="F:NAD+ nucleosidase activity, cyclic ADP-ribose generating"/>
    <property type="evidence" value="ECO:0007669"/>
    <property type="project" value="UniProtKB-EC"/>
</dbReference>
<evidence type="ECO:0000259" key="12">
    <source>
        <dbReference type="PROSITE" id="PS50104"/>
    </source>
</evidence>
<dbReference type="GO" id="GO:0034128">
    <property type="term" value="P:negative regulation of MyD88-independent toll-like receptor signaling pathway"/>
    <property type="evidence" value="ECO:0007669"/>
    <property type="project" value="InterPro"/>
</dbReference>
<dbReference type="SUPFAM" id="SSF52200">
    <property type="entry name" value="Toll/Interleukin receptor TIR domain"/>
    <property type="match status" value="1"/>
</dbReference>
<feature type="domain" description="TIR" evidence="12">
    <location>
        <begin position="485"/>
        <end position="628"/>
    </location>
</feature>
<name>R7UUH6_CAPTE</name>
<sequence>MLTANSLNEQCSALREMLNMIEQAWATPSIGRDLAYSLCDVLLSDGGLETLLRNCDSDYSPNHEITLGSARVLEQSMTISNREYVAKHGLDLVVKLAKRARDDLEVTQATVGILESLFKHNKDTCSLVIQFGGLDSILYSCRTRDTATLRHCAVALANLAIYGGEQNQHEMIAHKAPEWLFPLAFSNDDSIRYYAFLAIASLSANKELEMAVMKSGTLQLVEPFIKTHNPVDFAQSDRSHIHGQSKEWLHHLVPLLSSKCNEAQSLAAFHFAMEAGIKQQQGKLEIFEEIGAIVPLKALASGTNKLASKFATQALQIIGEEVPYKLSPQVPLWTTDDVAHWLKQQSEFADLAPAFKECHVDGDLLLLLTEENLREDLEMRNGILRKRFLRELNGLKQRADYDSCDPSHLEDWLRQVGYEFRQYSYPMLKSGADRRILRWLTDDHLLKDCCINNGIHRLRIIEAAKRITSLASSPVDGPDGIPCEKSLDCFISYRRSSGSQLASLLKVHLQLRGFTVFLDIEKLRAGKFDDNLLNSVRNARNFVLVLTPTSLDRCVGDAEQKDWVHREIVAAIEAGCNIIPVLDSFQWPVPDTLPEDMRAICYFNGIRWIHDYQDACVDKLEKFISGEISTRGGPSSIPRASLSKGNSIGSCPPTPEMHGPSFRGGDTQSSEGPPSLSSNGGYLSAEDPASKKLP</sequence>
<feature type="domain" description="SAM" evidence="13">
    <location>
        <begin position="333"/>
        <end position="398"/>
    </location>
</feature>
<dbReference type="SUPFAM" id="SSF47769">
    <property type="entry name" value="SAM/Pointed domain"/>
    <property type="match status" value="2"/>
</dbReference>
<keyword evidence="5" id="KW-0399">Innate immunity</keyword>
<dbReference type="CDD" id="cd24153">
    <property type="entry name" value="SARM1_N"/>
    <property type="match status" value="1"/>
</dbReference>
<dbReference type="InterPro" id="IPR016024">
    <property type="entry name" value="ARM-type_fold"/>
</dbReference>
<dbReference type="OMA" id="KSCEVQT"/>
<dbReference type="Gene3D" id="3.40.50.10140">
    <property type="entry name" value="Toll/interleukin-1 receptor homology (TIR) domain"/>
    <property type="match status" value="1"/>
</dbReference>
<dbReference type="PROSITE" id="PS50104">
    <property type="entry name" value="TIR"/>
    <property type="match status" value="1"/>
</dbReference>
<dbReference type="Pfam" id="PF07647">
    <property type="entry name" value="SAM_2"/>
    <property type="match status" value="2"/>
</dbReference>
<dbReference type="GO" id="GO:0035591">
    <property type="term" value="F:signaling adaptor activity"/>
    <property type="evidence" value="ECO:0007669"/>
    <property type="project" value="InterPro"/>
</dbReference>
<proteinExistence type="inferred from homology"/>
<dbReference type="Pfam" id="PF13676">
    <property type="entry name" value="TIR_2"/>
    <property type="match status" value="1"/>
</dbReference>
<protein>
    <recommendedName>
        <fullName evidence="3">ADP-ribosyl cyclase/cyclic ADP-ribose hydrolase</fullName>
        <ecNumber evidence="3">3.2.2.6</ecNumber>
    </recommendedName>
</protein>
<dbReference type="OrthoDB" id="202764at2759"/>
<evidence type="ECO:0000313" key="16">
    <source>
        <dbReference type="Proteomes" id="UP000014760"/>
    </source>
</evidence>
<dbReference type="HOGENOM" id="CLU_003286_2_0_1"/>
<dbReference type="STRING" id="283909.R7UUH6"/>